<comment type="caution">
    <text evidence="1">The sequence shown here is derived from an EMBL/GenBank/DDBJ whole genome shotgun (WGS) entry which is preliminary data.</text>
</comment>
<sequence>MIDDLIMILDVGADLGLIAYDETVVRAPHRDAEAFDVDALAADAARLRATARLLDDATVSTDVSFGDLWSGSGGGAAGIALASATTNVDAVVAEIAETAATLDAATSTVTEVMGRYRHAMATVCEPTICGIDIGALRISVAAGSVARDDVRGELIARIEYADTVGRTVTEALADTVRAVSADMGAADDGPGHPSAGELVLAGRR</sequence>
<reference evidence="1 2" key="1">
    <citation type="submission" date="2022-01" db="EMBL/GenBank/DDBJ databases">
        <authorList>
            <person name="Huang Y."/>
        </authorList>
    </citation>
    <scope>NUCLEOTIDE SEQUENCE [LARGE SCALE GENOMIC DNA]</scope>
    <source>
        <strain evidence="1 2">HY366</strain>
    </source>
</reference>
<evidence type="ECO:0000313" key="2">
    <source>
        <dbReference type="Proteomes" id="UP001200110"/>
    </source>
</evidence>
<keyword evidence="2" id="KW-1185">Reference proteome</keyword>
<gene>
    <name evidence="1" type="ORF">L5G33_18335</name>
</gene>
<accession>A0ABS9IXW1</accession>
<organism evidence="1 2">
    <name type="scientific">Gordonia liuliyuniae</name>
    <dbReference type="NCBI Taxonomy" id="2911517"/>
    <lineage>
        <taxon>Bacteria</taxon>
        <taxon>Bacillati</taxon>
        <taxon>Actinomycetota</taxon>
        <taxon>Actinomycetes</taxon>
        <taxon>Mycobacteriales</taxon>
        <taxon>Gordoniaceae</taxon>
        <taxon>Gordonia</taxon>
    </lineage>
</organism>
<protein>
    <recommendedName>
        <fullName evidence="3">YbaB/EbfC DNA-binding family protein</fullName>
    </recommendedName>
</protein>
<dbReference type="RefSeq" id="WP_236999605.1">
    <property type="nucleotide sequence ID" value="NZ_JAKKOR010000013.1"/>
</dbReference>
<name>A0ABS9IXW1_9ACTN</name>
<evidence type="ECO:0000313" key="1">
    <source>
        <dbReference type="EMBL" id="MCF8590419.1"/>
    </source>
</evidence>
<dbReference type="EMBL" id="JAKKOR010000013">
    <property type="protein sequence ID" value="MCF8590419.1"/>
    <property type="molecule type" value="Genomic_DNA"/>
</dbReference>
<dbReference type="Proteomes" id="UP001200110">
    <property type="component" value="Unassembled WGS sequence"/>
</dbReference>
<evidence type="ECO:0008006" key="3">
    <source>
        <dbReference type="Google" id="ProtNLM"/>
    </source>
</evidence>
<proteinExistence type="predicted"/>